<protein>
    <submittedName>
        <fullName evidence="4">Ubiquitin 3 binding protein But2 C-terminal domain-containing protein</fullName>
    </submittedName>
</protein>
<dbReference type="PANTHER" id="PTHR39613:SF1">
    <property type="entry name" value="ANCHORED CELL WALL PROTEIN, PUTATIVE (AFU_ORTHOLOGUE AFUA_4G08960)-RELATED"/>
    <property type="match status" value="1"/>
</dbReference>
<evidence type="ECO:0000259" key="3">
    <source>
        <dbReference type="Pfam" id="PF09792"/>
    </source>
</evidence>
<dbReference type="PANTHER" id="PTHR39613">
    <property type="entry name" value="ANCHORED CELL WALL PROTEIN, PUTATIVE (AFU_ORTHOLOGUE AFUA_4G08960)-RELATED"/>
    <property type="match status" value="1"/>
</dbReference>
<evidence type="ECO:0000256" key="2">
    <source>
        <dbReference type="SAM" id="SignalP"/>
    </source>
</evidence>
<evidence type="ECO:0000256" key="1">
    <source>
        <dbReference type="SAM" id="MobiDB-lite"/>
    </source>
</evidence>
<keyword evidence="2" id="KW-0732">Signal</keyword>
<dbReference type="EMBL" id="JBBWUH010000002">
    <property type="protein sequence ID" value="KAK8175908.1"/>
    <property type="molecule type" value="Genomic_DNA"/>
</dbReference>
<keyword evidence="5" id="KW-1185">Reference proteome</keyword>
<dbReference type="Pfam" id="PF09792">
    <property type="entry name" value="But2"/>
    <property type="match status" value="1"/>
</dbReference>
<reference evidence="4 5" key="1">
    <citation type="journal article" date="2022" name="G3 (Bethesda)">
        <title>Enemy or ally: a genomic approach to elucidate the lifestyle of Phyllosticta citrichinaensis.</title>
        <authorList>
            <person name="Buijs V.A."/>
            <person name="Groenewald J.Z."/>
            <person name="Haridas S."/>
            <person name="LaButti K.M."/>
            <person name="Lipzen A."/>
            <person name="Martin F.M."/>
            <person name="Barry K."/>
            <person name="Grigoriev I.V."/>
            <person name="Crous P.W."/>
            <person name="Seidl M.F."/>
        </authorList>
    </citation>
    <scope>NUCLEOTIDE SEQUENCE [LARGE SCALE GENOMIC DNA]</scope>
    <source>
        <strain evidence="4 5">CBS 129764</strain>
    </source>
</reference>
<evidence type="ECO:0000313" key="5">
    <source>
        <dbReference type="Proteomes" id="UP001456524"/>
    </source>
</evidence>
<proteinExistence type="predicted"/>
<evidence type="ECO:0000313" key="4">
    <source>
        <dbReference type="EMBL" id="KAK8175908.1"/>
    </source>
</evidence>
<gene>
    <name evidence="4" type="ORF">IWX90DRAFT_126183</name>
</gene>
<dbReference type="Proteomes" id="UP001456524">
    <property type="component" value="Unassembled WGS sequence"/>
</dbReference>
<name>A0ABR1Y4Z6_9PEZI</name>
<feature type="region of interest" description="Disordered" evidence="1">
    <location>
        <begin position="138"/>
        <end position="159"/>
    </location>
</feature>
<accession>A0ABR1Y4Z6</accession>
<feature type="chain" id="PRO_5045202385" evidence="2">
    <location>
        <begin position="20"/>
        <end position="213"/>
    </location>
</feature>
<organism evidence="4 5">
    <name type="scientific">Phyllosticta citrichinensis</name>
    <dbReference type="NCBI Taxonomy" id="1130410"/>
    <lineage>
        <taxon>Eukaryota</taxon>
        <taxon>Fungi</taxon>
        <taxon>Dikarya</taxon>
        <taxon>Ascomycota</taxon>
        <taxon>Pezizomycotina</taxon>
        <taxon>Dothideomycetes</taxon>
        <taxon>Dothideomycetes incertae sedis</taxon>
        <taxon>Botryosphaeriales</taxon>
        <taxon>Phyllostictaceae</taxon>
        <taxon>Phyllosticta</taxon>
    </lineage>
</organism>
<dbReference type="InterPro" id="IPR018620">
    <property type="entry name" value="Ubiquitin3-bd_protein_But2_C"/>
</dbReference>
<sequence length="213" mass="22844">MAILKTLSLVSTLFLAASAAPSCQKKARDVTCPEGGLLPEDSNSWLFPVGIYPISKSNPDTNYGTVYSPKITPNDFCTIFNLYVPESAAGKTCTLEFLFPDHSQLQTSDYTFKDVNGQDTTEGHFTFTGYAFGTGANDTTTWNNQPAPGPSPPSPPATLSPGKAFVINAGDCGVQAGQGSLEVSGMLCSTDTTFEYFQDSDKCPIGFYVIRER</sequence>
<comment type="caution">
    <text evidence="4">The sequence shown here is derived from an EMBL/GenBank/DDBJ whole genome shotgun (WGS) entry which is preliminary data.</text>
</comment>
<feature type="domain" description="Ubiquitin 3 binding protein But2 C-terminal" evidence="3">
    <location>
        <begin position="47"/>
        <end position="201"/>
    </location>
</feature>
<feature type="compositionally biased region" description="Pro residues" evidence="1">
    <location>
        <begin position="147"/>
        <end position="158"/>
    </location>
</feature>
<feature type="signal peptide" evidence="2">
    <location>
        <begin position="1"/>
        <end position="19"/>
    </location>
</feature>